<reference evidence="2 3" key="1">
    <citation type="submission" date="2019-02" db="EMBL/GenBank/DDBJ databases">
        <title>Complete Genome Sequence and Methylome Analysis of free living Spirochaetas.</title>
        <authorList>
            <person name="Fomenkov A."/>
            <person name="Dubinina G."/>
            <person name="Leshcheva N."/>
            <person name="Mikheeva N."/>
            <person name="Grabovich M."/>
            <person name="Vincze T."/>
            <person name="Roberts R.J."/>
        </authorList>
    </citation>
    <scope>NUCLEOTIDE SEQUENCE [LARGE SCALE GENOMIC DNA]</scope>
    <source>
        <strain evidence="2 3">K2</strain>
    </source>
</reference>
<dbReference type="InterPro" id="IPR011990">
    <property type="entry name" value="TPR-like_helical_dom_sf"/>
</dbReference>
<dbReference type="InterPro" id="IPR019734">
    <property type="entry name" value="TPR_rpt"/>
</dbReference>
<proteinExistence type="predicted"/>
<dbReference type="EMBL" id="CP036150">
    <property type="protein sequence ID" value="QEN06938.1"/>
    <property type="molecule type" value="Genomic_DNA"/>
</dbReference>
<feature type="repeat" description="TPR" evidence="1">
    <location>
        <begin position="200"/>
        <end position="233"/>
    </location>
</feature>
<sequence>MITTFIDDNESSKNRRTCHRSDGCAKIRQRMKQLRILIPALLIMILGSCSSDKKDLPYQTGNEVTDSEIRELLTLLDENQDDTYRYGIMEQIISHLRQENESEILKNFLNDHLYQFPEDSYNGYYLLLLGTIYEEEDAMDIAVIYYNRLLKNYEDLIIKGQSIHYYSLNKLLKYYADNPLKKIAYYSELINRFSGEIDRGQVYYNLAKSYEAEGLWDDSIENYKKFLEAPPTSIAGMPNVYNEVNHYLNFHYSDKEWTRESLDSLVNSIKYAIRTRNGSRLNLYRAVDFFMMSWGQDRYDPFTEIPMELAYFLKSSVWYNRNLEDDSNDNEALLRTGGWSYRIKIWYLYFNRINYPIDPEINRRWEWAGIYFGDKL</sequence>
<dbReference type="SUPFAM" id="SSF48452">
    <property type="entry name" value="TPR-like"/>
    <property type="match status" value="1"/>
</dbReference>
<organism evidence="2 3">
    <name type="scientific">Oceanispirochaeta crateris</name>
    <dbReference type="NCBI Taxonomy" id="2518645"/>
    <lineage>
        <taxon>Bacteria</taxon>
        <taxon>Pseudomonadati</taxon>
        <taxon>Spirochaetota</taxon>
        <taxon>Spirochaetia</taxon>
        <taxon>Spirochaetales</taxon>
        <taxon>Spirochaetaceae</taxon>
        <taxon>Oceanispirochaeta</taxon>
    </lineage>
</organism>
<dbReference type="PROSITE" id="PS50005">
    <property type="entry name" value="TPR"/>
    <property type="match status" value="1"/>
</dbReference>
<evidence type="ECO:0000313" key="3">
    <source>
        <dbReference type="Proteomes" id="UP000324209"/>
    </source>
</evidence>
<dbReference type="AlphaFoldDB" id="A0A5C1QI25"/>
<name>A0A5C1QI25_9SPIO</name>
<keyword evidence="1" id="KW-0802">TPR repeat</keyword>
<dbReference type="RefSeq" id="WP_168203311.1">
    <property type="nucleotide sequence ID" value="NZ_CP036150.1"/>
</dbReference>
<dbReference type="Proteomes" id="UP000324209">
    <property type="component" value="Chromosome"/>
</dbReference>
<keyword evidence="3" id="KW-1185">Reference proteome</keyword>
<protein>
    <submittedName>
        <fullName evidence="2">Tetratricopeptide repeat protein</fullName>
    </submittedName>
</protein>
<evidence type="ECO:0000256" key="1">
    <source>
        <dbReference type="PROSITE-ProRule" id="PRU00339"/>
    </source>
</evidence>
<dbReference type="SMART" id="SM00028">
    <property type="entry name" value="TPR"/>
    <property type="match status" value="2"/>
</dbReference>
<dbReference type="KEGG" id="ock:EXM22_02625"/>
<dbReference type="Gene3D" id="1.25.40.10">
    <property type="entry name" value="Tetratricopeptide repeat domain"/>
    <property type="match status" value="1"/>
</dbReference>
<accession>A0A5C1QI25</accession>
<evidence type="ECO:0000313" key="2">
    <source>
        <dbReference type="EMBL" id="QEN06938.1"/>
    </source>
</evidence>
<dbReference type="Pfam" id="PF13174">
    <property type="entry name" value="TPR_6"/>
    <property type="match status" value="2"/>
</dbReference>
<gene>
    <name evidence="2" type="ORF">EXM22_02625</name>
</gene>